<protein>
    <recommendedName>
        <fullName evidence="3">Methyl-accepting chemotaxis protein</fullName>
    </recommendedName>
</protein>
<accession>A0ABW4RMQ2</accession>
<dbReference type="EMBL" id="JBHUEH010000023">
    <property type="protein sequence ID" value="MFD1887054.1"/>
    <property type="molecule type" value="Genomic_DNA"/>
</dbReference>
<keyword evidence="2" id="KW-1185">Reference proteome</keyword>
<sequence>MSAMTSRMEQLSQSIAEMAIAIHSVTGQAQELAGAQEHSTEAEVNHMARSVADLAQQI</sequence>
<gene>
    <name evidence="1" type="ORF">ACFSC9_16300</name>
</gene>
<evidence type="ECO:0000313" key="2">
    <source>
        <dbReference type="Proteomes" id="UP001597233"/>
    </source>
</evidence>
<dbReference type="RefSeq" id="WP_347327468.1">
    <property type="nucleotide sequence ID" value="NZ_JBCGUH010000054.1"/>
</dbReference>
<proteinExistence type="predicted"/>
<evidence type="ECO:0000313" key="1">
    <source>
        <dbReference type="EMBL" id="MFD1887054.1"/>
    </source>
</evidence>
<dbReference type="Proteomes" id="UP001597233">
    <property type="component" value="Unassembled WGS sequence"/>
</dbReference>
<reference evidence="2" key="1">
    <citation type="journal article" date="2019" name="Int. J. Syst. Evol. Microbiol.">
        <title>The Global Catalogue of Microorganisms (GCM) 10K type strain sequencing project: providing services to taxonomists for standard genome sequencing and annotation.</title>
        <authorList>
            <consortium name="The Broad Institute Genomics Platform"/>
            <consortium name="The Broad Institute Genome Sequencing Center for Infectious Disease"/>
            <person name="Wu L."/>
            <person name="Ma J."/>
        </authorList>
    </citation>
    <scope>NUCLEOTIDE SEQUENCE [LARGE SCALE GENOMIC DNA]</scope>
    <source>
        <strain evidence="2">CCUG 54950</strain>
    </source>
</reference>
<evidence type="ECO:0008006" key="3">
    <source>
        <dbReference type="Google" id="ProtNLM"/>
    </source>
</evidence>
<comment type="caution">
    <text evidence="1">The sequence shown here is derived from an EMBL/GenBank/DDBJ whole genome shotgun (WGS) entry which is preliminary data.</text>
</comment>
<name>A0ABW4RMQ2_9BACL</name>
<organism evidence="1 2">
    <name type="scientific">Paenibacillus wenxiniae</name>
    <dbReference type="NCBI Taxonomy" id="1636843"/>
    <lineage>
        <taxon>Bacteria</taxon>
        <taxon>Bacillati</taxon>
        <taxon>Bacillota</taxon>
        <taxon>Bacilli</taxon>
        <taxon>Bacillales</taxon>
        <taxon>Paenibacillaceae</taxon>
        <taxon>Paenibacillus</taxon>
    </lineage>
</organism>